<organism evidence="1">
    <name type="scientific">Nephila pilipes</name>
    <name type="common">Giant wood spider</name>
    <name type="synonym">Nephila maculata</name>
    <dbReference type="NCBI Taxonomy" id="299642"/>
    <lineage>
        <taxon>Eukaryota</taxon>
        <taxon>Metazoa</taxon>
        <taxon>Ecdysozoa</taxon>
        <taxon>Arthropoda</taxon>
        <taxon>Chelicerata</taxon>
        <taxon>Arachnida</taxon>
        <taxon>Araneae</taxon>
        <taxon>Araneomorphae</taxon>
        <taxon>Entelegynae</taxon>
        <taxon>Araneoidea</taxon>
        <taxon>Nephilidae</taxon>
        <taxon>Nephila</taxon>
    </lineage>
</organism>
<accession>A0A076KUM2</accession>
<evidence type="ECO:0000313" key="1">
    <source>
        <dbReference type="EMBL" id="AII97695.1"/>
    </source>
</evidence>
<reference evidence="1" key="1">
    <citation type="submission" date="2013-07" db="EMBL/GenBank/DDBJ databases">
        <title>Nephila pilipes venom gland.</title>
        <authorList>
            <person name="Huo L.J."/>
        </authorList>
    </citation>
    <scope>NUCLEOTIDE SEQUENCE</scope>
    <source>
        <tissue evidence="1">Venom gland</tissue>
    </source>
</reference>
<protein>
    <submittedName>
        <fullName evidence="1">BLTX307</fullName>
    </submittedName>
</protein>
<proteinExistence type="evidence at transcript level"/>
<dbReference type="AlphaFoldDB" id="A0A076KUM2"/>
<dbReference type="EMBL" id="KF433371">
    <property type="protein sequence ID" value="AII97695.1"/>
    <property type="molecule type" value="mRNA"/>
</dbReference>
<name>A0A076KUM2_NEPPI</name>
<sequence>MVQHLILHLISPYIFDC</sequence>